<dbReference type="EMBL" id="JASPKY010001815">
    <property type="protein sequence ID" value="KAK9674591.1"/>
    <property type="molecule type" value="Genomic_DNA"/>
</dbReference>
<feature type="non-terminal residue" evidence="1">
    <location>
        <position position="1"/>
    </location>
</feature>
<gene>
    <name evidence="1" type="ORF">QE152_g41028</name>
</gene>
<keyword evidence="2" id="KW-1185">Reference proteome</keyword>
<organism evidence="1 2">
    <name type="scientific">Popillia japonica</name>
    <name type="common">Japanese beetle</name>
    <dbReference type="NCBI Taxonomy" id="7064"/>
    <lineage>
        <taxon>Eukaryota</taxon>
        <taxon>Metazoa</taxon>
        <taxon>Ecdysozoa</taxon>
        <taxon>Arthropoda</taxon>
        <taxon>Hexapoda</taxon>
        <taxon>Insecta</taxon>
        <taxon>Pterygota</taxon>
        <taxon>Neoptera</taxon>
        <taxon>Endopterygota</taxon>
        <taxon>Coleoptera</taxon>
        <taxon>Polyphaga</taxon>
        <taxon>Scarabaeiformia</taxon>
        <taxon>Scarabaeidae</taxon>
        <taxon>Rutelinae</taxon>
        <taxon>Popillia</taxon>
    </lineage>
</organism>
<evidence type="ECO:0000313" key="2">
    <source>
        <dbReference type="Proteomes" id="UP001458880"/>
    </source>
</evidence>
<protein>
    <submittedName>
        <fullName evidence="1">Uncharacterized protein</fullName>
    </submittedName>
</protein>
<proteinExistence type="predicted"/>
<evidence type="ECO:0000313" key="1">
    <source>
        <dbReference type="EMBL" id="KAK9674591.1"/>
    </source>
</evidence>
<name>A0AAW1HEQ5_POPJA</name>
<sequence>LSSRRYCILATQYRIFLCNFPLPGYNMLLRDVDATE</sequence>
<dbReference type="Proteomes" id="UP001458880">
    <property type="component" value="Unassembled WGS sequence"/>
</dbReference>
<reference evidence="1 2" key="1">
    <citation type="journal article" date="2024" name="BMC Genomics">
        <title>De novo assembly and annotation of Popillia japonica's genome with initial clues to its potential as an invasive pest.</title>
        <authorList>
            <person name="Cucini C."/>
            <person name="Boschi S."/>
            <person name="Funari R."/>
            <person name="Cardaioli E."/>
            <person name="Iannotti N."/>
            <person name="Marturano G."/>
            <person name="Paoli F."/>
            <person name="Bruttini M."/>
            <person name="Carapelli A."/>
            <person name="Frati F."/>
            <person name="Nardi F."/>
        </authorList>
    </citation>
    <scope>NUCLEOTIDE SEQUENCE [LARGE SCALE GENOMIC DNA]</scope>
    <source>
        <strain evidence="1">DMR45628</strain>
    </source>
</reference>
<comment type="caution">
    <text evidence="1">The sequence shown here is derived from an EMBL/GenBank/DDBJ whole genome shotgun (WGS) entry which is preliminary data.</text>
</comment>
<accession>A0AAW1HEQ5</accession>
<dbReference type="AlphaFoldDB" id="A0AAW1HEQ5"/>